<protein>
    <submittedName>
        <fullName evidence="2">Uncharacterized protein</fullName>
    </submittedName>
</protein>
<feature type="chain" id="PRO_5037989941" evidence="1">
    <location>
        <begin position="23"/>
        <end position="227"/>
    </location>
</feature>
<evidence type="ECO:0000313" key="2">
    <source>
        <dbReference type="EMBL" id="MBR7781117.1"/>
    </source>
</evidence>
<accession>A0A941DKA3</accession>
<dbReference type="AlphaFoldDB" id="A0A941DKA3"/>
<gene>
    <name evidence="2" type="ORF">KDM89_03095</name>
</gene>
<name>A0A941DKA3_9BURK</name>
<evidence type="ECO:0000313" key="3">
    <source>
        <dbReference type="Proteomes" id="UP000680067"/>
    </source>
</evidence>
<keyword evidence="1" id="KW-0732">Signal</keyword>
<dbReference type="Proteomes" id="UP000680067">
    <property type="component" value="Unassembled WGS sequence"/>
</dbReference>
<dbReference type="EMBL" id="JAGSPN010000001">
    <property type="protein sequence ID" value="MBR7781117.1"/>
    <property type="molecule type" value="Genomic_DNA"/>
</dbReference>
<feature type="signal peptide" evidence="1">
    <location>
        <begin position="1"/>
        <end position="22"/>
    </location>
</feature>
<keyword evidence="3" id="KW-1185">Reference proteome</keyword>
<sequence length="227" mass="25438">MNLKRRYLCLSLLGAVHGITLAAQPDPLWEKVVQQYKAADNYAAKEIRQNITVEKDQETRHSVVRLQLSGWKDNTPEYEIVSIDPAPKEKKKPMNMDAMLKDAYRQVFSTTAQPKRSDNVRLGEQNATLFELDEGSLQKVSLQLWAEPSTGKILQLKMQARMPMAFEASISTSYRPGPDGMSFPAQRQTAFEIHIPFKKAKGSFDEALSQWEARPASAGTSAKPASP</sequence>
<dbReference type="RefSeq" id="WP_212686451.1">
    <property type="nucleotide sequence ID" value="NZ_JAGSPN010000001.1"/>
</dbReference>
<organism evidence="2 3">
    <name type="scientific">Undibacterium luofuense</name>
    <dbReference type="NCBI Taxonomy" id="2828733"/>
    <lineage>
        <taxon>Bacteria</taxon>
        <taxon>Pseudomonadati</taxon>
        <taxon>Pseudomonadota</taxon>
        <taxon>Betaproteobacteria</taxon>
        <taxon>Burkholderiales</taxon>
        <taxon>Oxalobacteraceae</taxon>
        <taxon>Undibacterium</taxon>
    </lineage>
</organism>
<proteinExistence type="predicted"/>
<comment type="caution">
    <text evidence="2">The sequence shown here is derived from an EMBL/GenBank/DDBJ whole genome shotgun (WGS) entry which is preliminary data.</text>
</comment>
<evidence type="ECO:0000256" key="1">
    <source>
        <dbReference type="SAM" id="SignalP"/>
    </source>
</evidence>
<reference evidence="2" key="1">
    <citation type="submission" date="2021-04" db="EMBL/GenBank/DDBJ databases">
        <title>novel species isolated from subtropical streams in China.</title>
        <authorList>
            <person name="Lu H."/>
        </authorList>
    </citation>
    <scope>NUCLEOTIDE SEQUENCE</scope>
    <source>
        <strain evidence="2">LFS511W</strain>
    </source>
</reference>